<evidence type="ECO:0000313" key="2">
    <source>
        <dbReference type="Proteomes" id="UP000095544"/>
    </source>
</evidence>
<sequence>MSELTLQERFALIALNAQDSLHMTTAKKAALRSIAAAEILEKYLDAVWPDQDALEQELKSAADGSSRTLKQTEKEIKAILAEKNLLTEIPNLLACDLFYVTAGVNIFEYCSNVEEYTRQTEGMRAELMEDGNVTDDVICLFWLLRESGCFYDLFTRAEQGYLATRINQLYLESPLAKQLFPIQTRHAFEAFSQKFLKKKEDIFTTPFGTGLLFACPFFERSQSIFIEADAWFSGNDKRLECVIRRLEEKGHEVHVLRAGTVPLLKVDNFHYECIPTQIVVKAPVQGVRLRRYVM</sequence>
<dbReference type="AlphaFoldDB" id="A0A174J7L3"/>
<evidence type="ECO:0000313" key="1">
    <source>
        <dbReference type="EMBL" id="CUO95684.1"/>
    </source>
</evidence>
<gene>
    <name evidence="1" type="ORF">ERS852491_03829</name>
</gene>
<dbReference type="STRING" id="39482.ERS852491_03829"/>
<proteinExistence type="predicted"/>
<name>A0A174J7L3_9FIRM</name>
<protein>
    <submittedName>
        <fullName evidence="1">Uncharacterized protein</fullName>
    </submittedName>
</protein>
<organism evidence="1 2">
    <name type="scientific">Faecalicatena contorta</name>
    <dbReference type="NCBI Taxonomy" id="39482"/>
    <lineage>
        <taxon>Bacteria</taxon>
        <taxon>Bacillati</taxon>
        <taxon>Bacillota</taxon>
        <taxon>Clostridia</taxon>
        <taxon>Lachnospirales</taxon>
        <taxon>Lachnospiraceae</taxon>
        <taxon>Faecalicatena</taxon>
    </lineage>
</organism>
<dbReference type="Proteomes" id="UP000095544">
    <property type="component" value="Unassembled WGS sequence"/>
</dbReference>
<dbReference type="RefSeq" id="WP_055154687.1">
    <property type="nucleotide sequence ID" value="NZ_CYZU01000046.1"/>
</dbReference>
<dbReference type="EMBL" id="CYZU01000046">
    <property type="protein sequence ID" value="CUO95684.1"/>
    <property type="molecule type" value="Genomic_DNA"/>
</dbReference>
<dbReference type="OrthoDB" id="2553962at2"/>
<reference evidence="1 2" key="1">
    <citation type="submission" date="2015-09" db="EMBL/GenBank/DDBJ databases">
        <authorList>
            <consortium name="Pathogen Informatics"/>
        </authorList>
    </citation>
    <scope>NUCLEOTIDE SEQUENCE [LARGE SCALE GENOMIC DNA]</scope>
    <source>
        <strain evidence="1 2">2789STDY5834876</strain>
    </source>
</reference>
<accession>A0A174J7L3</accession>